<name>A0A518K4H0_9BACT</name>
<feature type="region of interest" description="Disordered" evidence="1">
    <location>
        <begin position="39"/>
        <end position="62"/>
    </location>
</feature>
<sequence length="62" mass="6920">MTTLPVAGPQAYANVSSAIGARLSGKHTFPRLRDAALRYERHNRQHPPALPKFQGKNRKRIA</sequence>
<gene>
    <name evidence="2" type="ORF">Spa11_08750</name>
</gene>
<evidence type="ECO:0000313" key="3">
    <source>
        <dbReference type="Proteomes" id="UP000316426"/>
    </source>
</evidence>
<dbReference type="AlphaFoldDB" id="A0A518K4H0"/>
<protein>
    <submittedName>
        <fullName evidence="2">Uncharacterized protein</fullName>
    </submittedName>
</protein>
<proteinExistence type="predicted"/>
<evidence type="ECO:0000256" key="1">
    <source>
        <dbReference type="SAM" id="MobiDB-lite"/>
    </source>
</evidence>
<dbReference type="KEGG" id="bmei:Spa11_08750"/>
<dbReference type="EMBL" id="CP036349">
    <property type="protein sequence ID" value="QDV72694.1"/>
    <property type="molecule type" value="Genomic_DNA"/>
</dbReference>
<reference evidence="2 3" key="1">
    <citation type="submission" date="2019-02" db="EMBL/GenBank/DDBJ databases">
        <title>Deep-cultivation of Planctomycetes and their phenomic and genomic characterization uncovers novel biology.</title>
        <authorList>
            <person name="Wiegand S."/>
            <person name="Jogler M."/>
            <person name="Boedeker C."/>
            <person name="Pinto D."/>
            <person name="Vollmers J."/>
            <person name="Rivas-Marin E."/>
            <person name="Kohn T."/>
            <person name="Peeters S.H."/>
            <person name="Heuer A."/>
            <person name="Rast P."/>
            <person name="Oberbeckmann S."/>
            <person name="Bunk B."/>
            <person name="Jeske O."/>
            <person name="Meyerdierks A."/>
            <person name="Storesund J.E."/>
            <person name="Kallscheuer N."/>
            <person name="Luecker S."/>
            <person name="Lage O.M."/>
            <person name="Pohl T."/>
            <person name="Merkel B.J."/>
            <person name="Hornburger P."/>
            <person name="Mueller R.-W."/>
            <person name="Bruemmer F."/>
            <person name="Labrenz M."/>
            <person name="Spormann A.M."/>
            <person name="Op den Camp H."/>
            <person name="Overmann J."/>
            <person name="Amann R."/>
            <person name="Jetten M.S.M."/>
            <person name="Mascher T."/>
            <person name="Medema M.H."/>
            <person name="Devos D.P."/>
            <person name="Kaster A.-K."/>
            <person name="Ovreas L."/>
            <person name="Rohde M."/>
            <person name="Galperin M.Y."/>
            <person name="Jogler C."/>
        </authorList>
    </citation>
    <scope>NUCLEOTIDE SEQUENCE [LARGE SCALE GENOMIC DNA]</scope>
    <source>
        <strain evidence="2 3">Spa11</strain>
    </source>
</reference>
<organism evidence="2 3">
    <name type="scientific">Botrimarina mediterranea</name>
    <dbReference type="NCBI Taxonomy" id="2528022"/>
    <lineage>
        <taxon>Bacteria</taxon>
        <taxon>Pseudomonadati</taxon>
        <taxon>Planctomycetota</taxon>
        <taxon>Planctomycetia</taxon>
        <taxon>Pirellulales</taxon>
        <taxon>Lacipirellulaceae</taxon>
        <taxon>Botrimarina</taxon>
    </lineage>
</organism>
<keyword evidence="3" id="KW-1185">Reference proteome</keyword>
<evidence type="ECO:0000313" key="2">
    <source>
        <dbReference type="EMBL" id="QDV72694.1"/>
    </source>
</evidence>
<dbReference type="Proteomes" id="UP000316426">
    <property type="component" value="Chromosome"/>
</dbReference>
<accession>A0A518K4H0</accession>